<dbReference type="NCBIfam" id="NF004281">
    <property type="entry name" value="PRK05690.1"/>
    <property type="match status" value="1"/>
</dbReference>
<dbReference type="Pfam" id="PF00899">
    <property type="entry name" value="ThiF"/>
    <property type="match status" value="1"/>
</dbReference>
<keyword evidence="3" id="KW-1185">Reference proteome</keyword>
<dbReference type="EMBL" id="JBHUJB010000049">
    <property type="protein sequence ID" value="MFD2159640.1"/>
    <property type="molecule type" value="Genomic_DNA"/>
</dbReference>
<dbReference type="InterPro" id="IPR045886">
    <property type="entry name" value="ThiF/MoeB/HesA"/>
</dbReference>
<dbReference type="InterPro" id="IPR001763">
    <property type="entry name" value="Rhodanese-like_dom"/>
</dbReference>
<dbReference type="SMART" id="SM00450">
    <property type="entry name" value="RHOD"/>
    <property type="match status" value="1"/>
</dbReference>
<accession>A0ABW4ZD81</accession>
<dbReference type="InterPro" id="IPR036873">
    <property type="entry name" value="Rhodanese-like_dom_sf"/>
</dbReference>
<dbReference type="Proteomes" id="UP001597389">
    <property type="component" value="Unassembled WGS sequence"/>
</dbReference>
<dbReference type="InterPro" id="IPR000594">
    <property type="entry name" value="ThiF_NAD_FAD-bd"/>
</dbReference>
<dbReference type="RefSeq" id="WP_377089529.1">
    <property type="nucleotide sequence ID" value="NZ_JBHSJL010000014.1"/>
</dbReference>
<dbReference type="SUPFAM" id="SSF69572">
    <property type="entry name" value="Activating enzymes of the ubiquitin-like proteins"/>
    <property type="match status" value="1"/>
</dbReference>
<reference evidence="3" key="1">
    <citation type="journal article" date="2019" name="Int. J. Syst. Evol. Microbiol.">
        <title>The Global Catalogue of Microorganisms (GCM) 10K type strain sequencing project: providing services to taxonomists for standard genome sequencing and annotation.</title>
        <authorList>
            <consortium name="The Broad Institute Genomics Platform"/>
            <consortium name="The Broad Institute Genome Sequencing Center for Infectious Disease"/>
            <person name="Wu L."/>
            <person name="Ma J."/>
        </authorList>
    </citation>
    <scope>NUCLEOTIDE SEQUENCE [LARGE SCALE GENOMIC DNA]</scope>
    <source>
        <strain evidence="3">CCUG 57942</strain>
    </source>
</reference>
<dbReference type="PROSITE" id="PS50206">
    <property type="entry name" value="RHODANESE_3"/>
    <property type="match status" value="1"/>
</dbReference>
<dbReference type="Gene3D" id="3.40.50.720">
    <property type="entry name" value="NAD(P)-binding Rossmann-like Domain"/>
    <property type="match status" value="1"/>
</dbReference>
<protein>
    <submittedName>
        <fullName evidence="2">Molybdopterin-synthase adenylyltransferase MoeB</fullName>
    </submittedName>
</protein>
<evidence type="ECO:0000313" key="3">
    <source>
        <dbReference type="Proteomes" id="UP001597389"/>
    </source>
</evidence>
<dbReference type="Pfam" id="PF00581">
    <property type="entry name" value="Rhodanese"/>
    <property type="match status" value="1"/>
</dbReference>
<dbReference type="PANTHER" id="PTHR10953">
    <property type="entry name" value="UBIQUITIN-ACTIVATING ENZYME E1"/>
    <property type="match status" value="1"/>
</dbReference>
<gene>
    <name evidence="2" type="primary">moeB</name>
    <name evidence="2" type="ORF">ACFSW8_12085</name>
</gene>
<feature type="domain" description="Rhodanese" evidence="1">
    <location>
        <begin position="288"/>
        <end position="373"/>
    </location>
</feature>
<evidence type="ECO:0000259" key="1">
    <source>
        <dbReference type="PROSITE" id="PS50206"/>
    </source>
</evidence>
<organism evidence="2 3">
    <name type="scientific">Rubritalea tangerina</name>
    <dbReference type="NCBI Taxonomy" id="430798"/>
    <lineage>
        <taxon>Bacteria</taxon>
        <taxon>Pseudomonadati</taxon>
        <taxon>Verrucomicrobiota</taxon>
        <taxon>Verrucomicrobiia</taxon>
        <taxon>Verrucomicrobiales</taxon>
        <taxon>Rubritaleaceae</taxon>
        <taxon>Rubritalea</taxon>
    </lineage>
</organism>
<dbReference type="CDD" id="cd00757">
    <property type="entry name" value="ThiF_MoeB_HesA_family"/>
    <property type="match status" value="1"/>
</dbReference>
<dbReference type="InterPro" id="IPR035985">
    <property type="entry name" value="Ubiquitin-activating_enz"/>
</dbReference>
<comment type="caution">
    <text evidence="2">The sequence shown here is derived from an EMBL/GenBank/DDBJ whole genome shotgun (WGS) entry which is preliminary data.</text>
</comment>
<proteinExistence type="predicted"/>
<dbReference type="PANTHER" id="PTHR10953:SF102">
    <property type="entry name" value="ADENYLYLTRANSFERASE AND SULFURTRANSFERASE MOCS3"/>
    <property type="match status" value="1"/>
</dbReference>
<dbReference type="GO" id="GO:0016779">
    <property type="term" value="F:nucleotidyltransferase activity"/>
    <property type="evidence" value="ECO:0007669"/>
    <property type="project" value="UniProtKB-KW"/>
</dbReference>
<evidence type="ECO:0000313" key="2">
    <source>
        <dbReference type="EMBL" id="MFD2159640.1"/>
    </source>
</evidence>
<keyword evidence="2" id="KW-0548">Nucleotidyltransferase</keyword>
<dbReference type="Gene3D" id="3.40.250.10">
    <property type="entry name" value="Rhodanese-like domain"/>
    <property type="match status" value="1"/>
</dbReference>
<keyword evidence="2" id="KW-0808">Transferase</keyword>
<name>A0ABW4ZD81_9BACT</name>
<sequence length="375" mass="40385">MLTPAEKQRYARHFTLPEVGEAGQEKLKTSSVLCIGTGGLGSPVAMYLAAAGVGRIGLVDADHVESSNLQRQIIHGESWVGKPKLESAKARLLEINPHIHIECHEARFTATNAKDIAKDYDIIIDGTDNFPTRYLSNDVAFLLGKPNIYGSIFRFEGQLSVFAPHLGGPCYRCMLPTPPDPGTVPSCAEAGVLGVLPGIVGSMQAMEAIKLLLNIGKPPLGKLVHYDALNTEFRSFTLRKDPQCPLCGDAPTVTDLIDYDGFCGVPNTSTMQEITVTELKDKLDTGLDGILVDVRTPQEVEAAALDGTLRIPLQELEARFTEIPTDKTIYIHCKAGGRSAKACAFLAAQGIQNTVNIKGGIDAWRDLIDPSLPPA</sequence>